<accession>A0A8J3NI24</accession>
<gene>
    <name evidence="3" type="ORF">Cba03nite_30960</name>
</gene>
<name>A0A8J3NI24_9ACTN</name>
<feature type="compositionally biased region" description="Low complexity" evidence="1">
    <location>
        <begin position="137"/>
        <end position="153"/>
    </location>
</feature>
<keyword evidence="4" id="KW-1185">Reference proteome</keyword>
<dbReference type="RefSeq" id="WP_203746339.1">
    <property type="nucleotide sequence ID" value="NZ_BONF01000016.1"/>
</dbReference>
<feature type="region of interest" description="Disordered" evidence="1">
    <location>
        <begin position="103"/>
        <end position="153"/>
    </location>
</feature>
<evidence type="ECO:0000256" key="1">
    <source>
        <dbReference type="SAM" id="MobiDB-lite"/>
    </source>
</evidence>
<evidence type="ECO:0000313" key="3">
    <source>
        <dbReference type="EMBL" id="GIF81747.1"/>
    </source>
</evidence>
<comment type="caution">
    <text evidence="3">The sequence shown here is derived from an EMBL/GenBank/DDBJ whole genome shotgun (WGS) entry which is preliminary data.</text>
</comment>
<organism evidence="3 4">
    <name type="scientific">Catellatospora bangladeshensis</name>
    <dbReference type="NCBI Taxonomy" id="310355"/>
    <lineage>
        <taxon>Bacteria</taxon>
        <taxon>Bacillati</taxon>
        <taxon>Actinomycetota</taxon>
        <taxon>Actinomycetes</taxon>
        <taxon>Micromonosporales</taxon>
        <taxon>Micromonosporaceae</taxon>
        <taxon>Catellatospora</taxon>
    </lineage>
</organism>
<dbReference type="AlphaFoldDB" id="A0A8J3NI24"/>
<keyword evidence="2" id="KW-1133">Transmembrane helix</keyword>
<sequence>MTELFDAHDQAASERRLDDAFAQRATGDPLAELLMRAAAPGRPEEHAGAETVLAAFRAAYPSPVTRPGRTLRRALTLKVAALVAALTVGGVAFATGTGVLPNPFPIGPQQDPGDSPSAAHSSRGSAPSATPTPTPGPSSSLSPSALPGTSLPANAQGLCRSFLATAEKDKPKATDSPEYAALVAAAGDQDLTTFCEALLANGGQPGGDPATSLDPSQVQPSPVQPSKAHPSKSPKENGAPARASQTPRAPGRGFAAPGSSTDLAVSGQVRPVQ</sequence>
<feature type="transmembrane region" description="Helical" evidence="2">
    <location>
        <begin position="79"/>
        <end position="100"/>
    </location>
</feature>
<evidence type="ECO:0000313" key="4">
    <source>
        <dbReference type="Proteomes" id="UP000601223"/>
    </source>
</evidence>
<protein>
    <submittedName>
        <fullName evidence="3">Uncharacterized protein</fullName>
    </submittedName>
</protein>
<dbReference type="EMBL" id="BONF01000016">
    <property type="protein sequence ID" value="GIF81747.1"/>
    <property type="molecule type" value="Genomic_DNA"/>
</dbReference>
<evidence type="ECO:0000256" key="2">
    <source>
        <dbReference type="SAM" id="Phobius"/>
    </source>
</evidence>
<keyword evidence="2" id="KW-0812">Transmembrane</keyword>
<feature type="region of interest" description="Disordered" evidence="1">
    <location>
        <begin position="200"/>
        <end position="273"/>
    </location>
</feature>
<reference evidence="3 4" key="1">
    <citation type="submission" date="2021-01" db="EMBL/GenBank/DDBJ databases">
        <title>Whole genome shotgun sequence of Catellatospora bangladeshensis NBRC 107357.</title>
        <authorList>
            <person name="Komaki H."/>
            <person name="Tamura T."/>
        </authorList>
    </citation>
    <scope>NUCLEOTIDE SEQUENCE [LARGE SCALE GENOMIC DNA]</scope>
    <source>
        <strain evidence="3 4">NBRC 107357</strain>
    </source>
</reference>
<keyword evidence="2" id="KW-0472">Membrane</keyword>
<dbReference type="Proteomes" id="UP000601223">
    <property type="component" value="Unassembled WGS sequence"/>
</dbReference>
<proteinExistence type="predicted"/>
<feature type="compositionally biased region" description="Low complexity" evidence="1">
    <location>
        <begin position="215"/>
        <end position="226"/>
    </location>
</feature>